<evidence type="ECO:0000313" key="3">
    <source>
        <dbReference type="Proteomes" id="UP001500187"/>
    </source>
</evidence>
<feature type="domain" description="HTH cro/C1-type" evidence="1">
    <location>
        <begin position="12"/>
        <end position="66"/>
    </location>
</feature>
<dbReference type="Pfam" id="PF01381">
    <property type="entry name" value="HTH_3"/>
    <property type="match status" value="1"/>
</dbReference>
<protein>
    <recommendedName>
        <fullName evidence="1">HTH cro/C1-type domain-containing protein</fullName>
    </recommendedName>
</protein>
<dbReference type="InterPro" id="IPR010982">
    <property type="entry name" value="Lambda_DNA-bd_dom_sf"/>
</dbReference>
<keyword evidence="3" id="KW-1185">Reference proteome</keyword>
<proteinExistence type="predicted"/>
<sequence length="97" mass="10968">MNTPAWTFQDRLRKAREHVGMTQSELAEATGVSLNSLNRYEKGQRSPGEDIVKSISDATGVPFEWFYQVDTAEGVRVALPKRLVLNLEGEVYRVVQE</sequence>
<accession>A0ABP9BEB4</accession>
<dbReference type="SMART" id="SM00530">
    <property type="entry name" value="HTH_XRE"/>
    <property type="match status" value="1"/>
</dbReference>
<dbReference type="Gene3D" id="1.10.260.40">
    <property type="entry name" value="lambda repressor-like DNA-binding domains"/>
    <property type="match status" value="1"/>
</dbReference>
<dbReference type="PROSITE" id="PS50943">
    <property type="entry name" value="HTH_CROC1"/>
    <property type="match status" value="1"/>
</dbReference>
<dbReference type="InterPro" id="IPR001387">
    <property type="entry name" value="Cro/C1-type_HTH"/>
</dbReference>
<dbReference type="RefSeq" id="WP_345445478.1">
    <property type="nucleotide sequence ID" value="NZ_BAABKP010000001.1"/>
</dbReference>
<organism evidence="2 3">
    <name type="scientific">Rothia endophytica</name>
    <dbReference type="NCBI Taxonomy" id="1324766"/>
    <lineage>
        <taxon>Bacteria</taxon>
        <taxon>Bacillati</taxon>
        <taxon>Actinomycetota</taxon>
        <taxon>Actinomycetes</taxon>
        <taxon>Micrococcales</taxon>
        <taxon>Micrococcaceae</taxon>
        <taxon>Rothia</taxon>
    </lineage>
</organism>
<dbReference type="SUPFAM" id="SSF47413">
    <property type="entry name" value="lambda repressor-like DNA-binding domains"/>
    <property type="match status" value="1"/>
</dbReference>
<dbReference type="Proteomes" id="UP001500187">
    <property type="component" value="Unassembled WGS sequence"/>
</dbReference>
<reference evidence="3" key="1">
    <citation type="journal article" date="2019" name="Int. J. Syst. Evol. Microbiol.">
        <title>The Global Catalogue of Microorganisms (GCM) 10K type strain sequencing project: providing services to taxonomists for standard genome sequencing and annotation.</title>
        <authorList>
            <consortium name="The Broad Institute Genomics Platform"/>
            <consortium name="The Broad Institute Genome Sequencing Center for Infectious Disease"/>
            <person name="Wu L."/>
            <person name="Ma J."/>
        </authorList>
    </citation>
    <scope>NUCLEOTIDE SEQUENCE [LARGE SCALE GENOMIC DNA]</scope>
    <source>
        <strain evidence="3">JCM 18541</strain>
    </source>
</reference>
<dbReference type="EMBL" id="BAABKP010000001">
    <property type="protein sequence ID" value="GAA4794277.1"/>
    <property type="molecule type" value="Genomic_DNA"/>
</dbReference>
<evidence type="ECO:0000259" key="1">
    <source>
        <dbReference type="PROSITE" id="PS50943"/>
    </source>
</evidence>
<gene>
    <name evidence="2" type="ORF">GCM10023352_11400</name>
</gene>
<comment type="caution">
    <text evidence="2">The sequence shown here is derived from an EMBL/GenBank/DDBJ whole genome shotgun (WGS) entry which is preliminary data.</text>
</comment>
<name>A0ABP9BEB4_9MICC</name>
<dbReference type="CDD" id="cd00093">
    <property type="entry name" value="HTH_XRE"/>
    <property type="match status" value="1"/>
</dbReference>
<evidence type="ECO:0000313" key="2">
    <source>
        <dbReference type="EMBL" id="GAA4794277.1"/>
    </source>
</evidence>